<evidence type="ECO:0000256" key="1">
    <source>
        <dbReference type="SAM" id="Phobius"/>
    </source>
</evidence>
<reference evidence="2" key="1">
    <citation type="submission" date="2014-09" db="EMBL/GenBank/DDBJ databases">
        <authorList>
            <person name="Magalhaes I.L.F."/>
            <person name="Oliveira U."/>
            <person name="Santos F.R."/>
            <person name="Vidigal T.H.D.A."/>
            <person name="Brescovit A.D."/>
            <person name="Santos A.J."/>
        </authorList>
    </citation>
    <scope>NUCLEOTIDE SEQUENCE</scope>
    <source>
        <tissue evidence="2">Shoot tissue taken approximately 20 cm above the soil surface</tissue>
    </source>
</reference>
<accession>A0A0A9F8S7</accession>
<keyword evidence="1" id="KW-0472">Membrane</keyword>
<evidence type="ECO:0000313" key="2">
    <source>
        <dbReference type="EMBL" id="JAE06551.1"/>
    </source>
</evidence>
<reference evidence="2" key="2">
    <citation type="journal article" date="2015" name="Data Brief">
        <title>Shoot transcriptome of the giant reed, Arundo donax.</title>
        <authorList>
            <person name="Barrero R.A."/>
            <person name="Guerrero F.D."/>
            <person name="Moolhuijzen P."/>
            <person name="Goolsby J.A."/>
            <person name="Tidwell J."/>
            <person name="Bellgard S.E."/>
            <person name="Bellgard M.I."/>
        </authorList>
    </citation>
    <scope>NUCLEOTIDE SEQUENCE</scope>
    <source>
        <tissue evidence="2">Shoot tissue taken approximately 20 cm above the soil surface</tissue>
    </source>
</reference>
<organism evidence="2">
    <name type="scientific">Arundo donax</name>
    <name type="common">Giant reed</name>
    <name type="synonym">Donax arundinaceus</name>
    <dbReference type="NCBI Taxonomy" id="35708"/>
    <lineage>
        <taxon>Eukaryota</taxon>
        <taxon>Viridiplantae</taxon>
        <taxon>Streptophyta</taxon>
        <taxon>Embryophyta</taxon>
        <taxon>Tracheophyta</taxon>
        <taxon>Spermatophyta</taxon>
        <taxon>Magnoliopsida</taxon>
        <taxon>Liliopsida</taxon>
        <taxon>Poales</taxon>
        <taxon>Poaceae</taxon>
        <taxon>PACMAD clade</taxon>
        <taxon>Arundinoideae</taxon>
        <taxon>Arundineae</taxon>
        <taxon>Arundo</taxon>
    </lineage>
</organism>
<dbReference type="AlphaFoldDB" id="A0A0A9F8S7"/>
<sequence length="44" mass="5042">MFHYVQNYMLSHCELSDKVASYLIFCIGGCYIECKALILFSIAC</sequence>
<keyword evidence="1" id="KW-0812">Transmembrane</keyword>
<keyword evidence="1" id="KW-1133">Transmembrane helix</keyword>
<name>A0A0A9F8S7_ARUDO</name>
<feature type="transmembrane region" description="Helical" evidence="1">
    <location>
        <begin position="20"/>
        <end position="43"/>
    </location>
</feature>
<protein>
    <submittedName>
        <fullName evidence="2">Uncharacterized protein</fullName>
    </submittedName>
</protein>
<proteinExistence type="predicted"/>
<dbReference type="EMBL" id="GBRH01191345">
    <property type="protein sequence ID" value="JAE06551.1"/>
    <property type="molecule type" value="Transcribed_RNA"/>
</dbReference>